<feature type="compositionally biased region" description="Basic and acidic residues" evidence="1">
    <location>
        <begin position="25"/>
        <end position="35"/>
    </location>
</feature>
<dbReference type="AlphaFoldDB" id="A0A2H3JU35"/>
<sequence length="244" mass="25564">MLFTRPEEDVQCSEAAIELPDIVKKKSCKAKEGKGKGKGGAAKPKPRRTKKTVSTVAAEQDAAVTSGSGVGSVGAMEVPSASTSIQQPTPAVLPAEDTLPALSTQNVPSVQATPPTEDTPSTPPTEDALHPPTHPHSGHPSHTDRGFCWGEPLDNPICPGPSTGDKRKGHPVKAGSSNPDKHRRRDKTEAQFPYAIEDEEEPQGKGKSKSKGKGKDKKGLGGLPPPPAEKRNTRSSHSPVHAGV</sequence>
<dbReference type="Proteomes" id="UP000218811">
    <property type="component" value="Unassembled WGS sequence"/>
</dbReference>
<dbReference type="EMBL" id="KB468020">
    <property type="protein sequence ID" value="PCH39637.1"/>
    <property type="molecule type" value="Genomic_DNA"/>
</dbReference>
<proteinExistence type="predicted"/>
<evidence type="ECO:0000313" key="2">
    <source>
        <dbReference type="EMBL" id="PCH39637.1"/>
    </source>
</evidence>
<name>A0A2H3JU35_WOLCO</name>
<accession>A0A2H3JU35</accession>
<feature type="compositionally biased region" description="Low complexity" evidence="1">
    <location>
        <begin position="113"/>
        <end position="126"/>
    </location>
</feature>
<protein>
    <submittedName>
        <fullName evidence="2">Uncharacterized protein</fullName>
    </submittedName>
</protein>
<feature type="compositionally biased region" description="Polar residues" evidence="1">
    <location>
        <begin position="80"/>
        <end position="89"/>
    </location>
</feature>
<reference evidence="2 3" key="1">
    <citation type="journal article" date="2012" name="Science">
        <title>The Paleozoic origin of enzymatic lignin decomposition reconstructed from 31 fungal genomes.</title>
        <authorList>
            <person name="Floudas D."/>
            <person name="Binder M."/>
            <person name="Riley R."/>
            <person name="Barry K."/>
            <person name="Blanchette R.A."/>
            <person name="Henrissat B."/>
            <person name="Martinez A.T."/>
            <person name="Otillar R."/>
            <person name="Spatafora J.W."/>
            <person name="Yadav J.S."/>
            <person name="Aerts A."/>
            <person name="Benoit I."/>
            <person name="Boyd A."/>
            <person name="Carlson A."/>
            <person name="Copeland A."/>
            <person name="Coutinho P.M."/>
            <person name="de Vries R.P."/>
            <person name="Ferreira P."/>
            <person name="Findley K."/>
            <person name="Foster B."/>
            <person name="Gaskell J."/>
            <person name="Glotzer D."/>
            <person name="Gorecki P."/>
            <person name="Heitman J."/>
            <person name="Hesse C."/>
            <person name="Hori C."/>
            <person name="Igarashi K."/>
            <person name="Jurgens J.A."/>
            <person name="Kallen N."/>
            <person name="Kersten P."/>
            <person name="Kohler A."/>
            <person name="Kuees U."/>
            <person name="Kumar T.K.A."/>
            <person name="Kuo A."/>
            <person name="LaButti K."/>
            <person name="Larrondo L.F."/>
            <person name="Lindquist E."/>
            <person name="Ling A."/>
            <person name="Lombard V."/>
            <person name="Lucas S."/>
            <person name="Lundell T."/>
            <person name="Martin R."/>
            <person name="McLaughlin D.J."/>
            <person name="Morgenstern I."/>
            <person name="Morin E."/>
            <person name="Murat C."/>
            <person name="Nagy L.G."/>
            <person name="Nolan M."/>
            <person name="Ohm R.A."/>
            <person name="Patyshakuliyeva A."/>
            <person name="Rokas A."/>
            <person name="Ruiz-Duenas F.J."/>
            <person name="Sabat G."/>
            <person name="Salamov A."/>
            <person name="Samejima M."/>
            <person name="Schmutz J."/>
            <person name="Slot J.C."/>
            <person name="St John F."/>
            <person name="Stenlid J."/>
            <person name="Sun H."/>
            <person name="Sun S."/>
            <person name="Syed K."/>
            <person name="Tsang A."/>
            <person name="Wiebenga A."/>
            <person name="Young D."/>
            <person name="Pisabarro A."/>
            <person name="Eastwood D.C."/>
            <person name="Martin F."/>
            <person name="Cullen D."/>
            <person name="Grigoriev I.V."/>
            <person name="Hibbett D.S."/>
        </authorList>
    </citation>
    <scope>NUCLEOTIDE SEQUENCE [LARGE SCALE GENOMIC DNA]</scope>
    <source>
        <strain evidence="2 3">MD-104</strain>
    </source>
</reference>
<evidence type="ECO:0000313" key="3">
    <source>
        <dbReference type="Proteomes" id="UP000218811"/>
    </source>
</evidence>
<organism evidence="2 3">
    <name type="scientific">Wolfiporia cocos (strain MD-104)</name>
    <name type="common">Brown rot fungus</name>
    <dbReference type="NCBI Taxonomy" id="742152"/>
    <lineage>
        <taxon>Eukaryota</taxon>
        <taxon>Fungi</taxon>
        <taxon>Dikarya</taxon>
        <taxon>Basidiomycota</taxon>
        <taxon>Agaricomycotina</taxon>
        <taxon>Agaricomycetes</taxon>
        <taxon>Polyporales</taxon>
        <taxon>Phaeolaceae</taxon>
        <taxon>Wolfiporia</taxon>
    </lineage>
</organism>
<gene>
    <name evidence="2" type="ORF">WOLCODRAFT_21557</name>
</gene>
<feature type="compositionally biased region" description="Polar residues" evidence="1">
    <location>
        <begin position="101"/>
        <end position="112"/>
    </location>
</feature>
<feature type="region of interest" description="Disordered" evidence="1">
    <location>
        <begin position="25"/>
        <end position="244"/>
    </location>
</feature>
<keyword evidence="3" id="KW-1185">Reference proteome</keyword>
<feature type="compositionally biased region" description="Basic residues" evidence="1">
    <location>
        <begin position="206"/>
        <end position="216"/>
    </location>
</feature>
<evidence type="ECO:0000256" key="1">
    <source>
        <dbReference type="SAM" id="MobiDB-lite"/>
    </source>
</evidence>